<sequence length="65" mass="6990">MALKDMADKGKLLGKKVVDKVDMTCDTCGKMMKPGGNIKKNIQGADYQFCSDACVTAFKPGSKTK</sequence>
<evidence type="ECO:0000313" key="3">
    <source>
        <dbReference type="Proteomes" id="UP000235653"/>
    </source>
</evidence>
<dbReference type="OrthoDB" id="3078737at2"/>
<feature type="domain" description="TRASH" evidence="1">
    <location>
        <begin position="25"/>
        <end position="62"/>
    </location>
</feature>
<proteinExistence type="predicted"/>
<evidence type="ECO:0000259" key="1">
    <source>
        <dbReference type="SMART" id="SM00746"/>
    </source>
</evidence>
<comment type="caution">
    <text evidence="2">The sequence shown here is derived from an EMBL/GenBank/DDBJ whole genome shotgun (WGS) entry which is preliminary data.</text>
</comment>
<evidence type="ECO:0000313" key="2">
    <source>
        <dbReference type="EMBL" id="PPD58552.1"/>
    </source>
</evidence>
<dbReference type="EMBL" id="JQAN02000006">
    <property type="protein sequence ID" value="PPD58552.1"/>
    <property type="molecule type" value="Genomic_DNA"/>
</dbReference>
<dbReference type="AlphaFoldDB" id="A0A2P5P8C0"/>
<dbReference type="Proteomes" id="UP000235653">
    <property type="component" value="Unassembled WGS sequence"/>
</dbReference>
<dbReference type="InterPro" id="IPR011017">
    <property type="entry name" value="TRASH_dom"/>
</dbReference>
<accession>A0A2P5P8C0</accession>
<keyword evidence="3" id="KW-1185">Reference proteome</keyword>
<reference evidence="2 3" key="1">
    <citation type="journal article" date="2017" name="ISME J.">
        <title>Grape pomace compost harbors organohalide-respiring Dehalogenimonas species with novel reductive dehalogenase genes.</title>
        <authorList>
            <person name="Yang Y."/>
            <person name="Higgins S.A."/>
            <person name="Yan J."/>
            <person name="Simsir B."/>
            <person name="Chourey K."/>
            <person name="Iyer R."/>
            <person name="Hettich R.L."/>
            <person name="Baldwin B."/>
            <person name="Ogles D.M."/>
            <person name="Loffler F.E."/>
        </authorList>
    </citation>
    <scope>NUCLEOTIDE SEQUENCE [LARGE SCALE GENOMIC DNA]</scope>
    <source>
        <strain evidence="2 3">GP</strain>
    </source>
</reference>
<protein>
    <recommendedName>
        <fullName evidence="1">TRASH domain-containing protein</fullName>
    </recommendedName>
</protein>
<gene>
    <name evidence="2" type="ORF">JP09_001305</name>
</gene>
<organism evidence="2 3">
    <name type="scientific">Dehalogenimonas etheniformans</name>
    <dbReference type="NCBI Taxonomy" id="1536648"/>
    <lineage>
        <taxon>Bacteria</taxon>
        <taxon>Bacillati</taxon>
        <taxon>Chloroflexota</taxon>
        <taxon>Dehalococcoidia</taxon>
        <taxon>Dehalococcoidales</taxon>
        <taxon>Dehalococcoidaceae</taxon>
        <taxon>Dehalogenimonas</taxon>
    </lineage>
</organism>
<dbReference type="SMART" id="SM00746">
    <property type="entry name" value="TRASH"/>
    <property type="match status" value="1"/>
</dbReference>
<name>A0A2P5P8C0_9CHLR</name>